<proteinExistence type="predicted"/>
<evidence type="ECO:0000256" key="2">
    <source>
        <dbReference type="SAM" id="MobiDB-lite"/>
    </source>
</evidence>
<dbReference type="Proteomes" id="UP000237105">
    <property type="component" value="Unassembled WGS sequence"/>
</dbReference>
<dbReference type="AlphaFoldDB" id="A0A2P5DGY1"/>
<feature type="non-terminal residue" evidence="3">
    <location>
        <position position="1"/>
    </location>
</feature>
<keyword evidence="1" id="KW-0175">Coiled coil</keyword>
<organism evidence="3 4">
    <name type="scientific">Parasponia andersonii</name>
    <name type="common">Sponia andersonii</name>
    <dbReference type="NCBI Taxonomy" id="3476"/>
    <lineage>
        <taxon>Eukaryota</taxon>
        <taxon>Viridiplantae</taxon>
        <taxon>Streptophyta</taxon>
        <taxon>Embryophyta</taxon>
        <taxon>Tracheophyta</taxon>
        <taxon>Spermatophyta</taxon>
        <taxon>Magnoliopsida</taxon>
        <taxon>eudicotyledons</taxon>
        <taxon>Gunneridae</taxon>
        <taxon>Pentapetalae</taxon>
        <taxon>rosids</taxon>
        <taxon>fabids</taxon>
        <taxon>Rosales</taxon>
        <taxon>Cannabaceae</taxon>
        <taxon>Parasponia</taxon>
    </lineage>
</organism>
<evidence type="ECO:0000313" key="4">
    <source>
        <dbReference type="Proteomes" id="UP000237105"/>
    </source>
</evidence>
<name>A0A2P5DGY1_PARAD</name>
<comment type="caution">
    <text evidence="3">The sequence shown here is derived from an EMBL/GenBank/DDBJ whole genome shotgun (WGS) entry which is preliminary data.</text>
</comment>
<sequence>PSLLLKSQMSAIRSFHSDRVQGLIEELNSRTALAERCKAALAELRSDFDSYRGLEEARVSSAVAHALSVEKARSEELTAKLARSEADSAAHSEAARLAQGELRIKERELQNAGAEMGLAFIARDNAVEDAKEARKAEAVAKLEAHALQRRLERSHEVNRHLFTDHKSLMVARVEASRKHCADLGGINSLLLDLSQRQAELRVAALKDRLADAEKLKIKYQKQVDVFSAEGYRSGWENREFENHAEVVTPDQFDDQKGVERDNYSIRHYMQQIEDEITIIYPADVLEMLAAEKDGPSTSAPDATTITPAAHLPGHTSEPQVVQPDPEASLGEGLGAVVVSSDESNPATPLSPAAGPSAGEVCPSPDGGN</sequence>
<feature type="compositionally biased region" description="Polar residues" evidence="2">
    <location>
        <begin position="295"/>
        <end position="306"/>
    </location>
</feature>
<feature type="coiled-coil region" evidence="1">
    <location>
        <begin position="195"/>
        <end position="222"/>
    </location>
</feature>
<dbReference type="EMBL" id="JXTB01000039">
    <property type="protein sequence ID" value="PON72523.1"/>
    <property type="molecule type" value="Genomic_DNA"/>
</dbReference>
<keyword evidence="4" id="KW-1185">Reference proteome</keyword>
<evidence type="ECO:0000313" key="3">
    <source>
        <dbReference type="EMBL" id="PON72523.1"/>
    </source>
</evidence>
<accession>A0A2P5DGY1</accession>
<gene>
    <name evidence="3" type="ORF">PanWU01x14_065580</name>
</gene>
<evidence type="ECO:0000256" key="1">
    <source>
        <dbReference type="SAM" id="Coils"/>
    </source>
</evidence>
<reference evidence="4" key="1">
    <citation type="submission" date="2016-06" db="EMBL/GenBank/DDBJ databases">
        <title>Parallel loss of symbiosis genes in relatives of nitrogen-fixing non-legume Parasponia.</title>
        <authorList>
            <person name="Van Velzen R."/>
            <person name="Holmer R."/>
            <person name="Bu F."/>
            <person name="Rutten L."/>
            <person name="Van Zeijl A."/>
            <person name="Liu W."/>
            <person name="Santuari L."/>
            <person name="Cao Q."/>
            <person name="Sharma T."/>
            <person name="Shen D."/>
            <person name="Roswanjaya Y."/>
            <person name="Wardhani T."/>
            <person name="Kalhor M.S."/>
            <person name="Jansen J."/>
            <person name="Van den Hoogen J."/>
            <person name="Gungor B."/>
            <person name="Hartog M."/>
            <person name="Hontelez J."/>
            <person name="Verver J."/>
            <person name="Yang W.-C."/>
            <person name="Schijlen E."/>
            <person name="Repin R."/>
            <person name="Schilthuizen M."/>
            <person name="Schranz E."/>
            <person name="Heidstra R."/>
            <person name="Miyata K."/>
            <person name="Fedorova E."/>
            <person name="Kohlen W."/>
            <person name="Bisseling T."/>
            <person name="Smit S."/>
            <person name="Geurts R."/>
        </authorList>
    </citation>
    <scope>NUCLEOTIDE SEQUENCE [LARGE SCALE GENOMIC DNA]</scope>
    <source>
        <strain evidence="4">cv. WU1-14</strain>
    </source>
</reference>
<feature type="region of interest" description="Disordered" evidence="2">
    <location>
        <begin position="292"/>
        <end position="368"/>
    </location>
</feature>
<protein>
    <submittedName>
        <fullName evidence="3">Uncharacterized protein</fullName>
    </submittedName>
</protein>